<comment type="caution">
    <text evidence="1">The sequence shown here is derived from an EMBL/GenBank/DDBJ whole genome shotgun (WGS) entry which is preliminary data.</text>
</comment>
<dbReference type="Proteomes" id="UP000824136">
    <property type="component" value="Unassembled WGS sequence"/>
</dbReference>
<protein>
    <submittedName>
        <fullName evidence="1">Uncharacterized protein</fullName>
    </submittedName>
</protein>
<reference evidence="1" key="1">
    <citation type="submission" date="2020-10" db="EMBL/GenBank/DDBJ databases">
        <authorList>
            <person name="Gilroy R."/>
        </authorList>
    </citation>
    <scope>NUCLEOTIDE SEQUENCE</scope>
    <source>
        <strain evidence="1">CHK33-4379</strain>
    </source>
</reference>
<gene>
    <name evidence="1" type="ORF">IAC39_02740</name>
</gene>
<accession>A0A9D1GSL7</accession>
<organism evidence="1 2">
    <name type="scientific">Candidatus Faeciplasma pullistercoris</name>
    <dbReference type="NCBI Taxonomy" id="2840800"/>
    <lineage>
        <taxon>Bacteria</taxon>
        <taxon>Bacillati</taxon>
        <taxon>Bacillota</taxon>
        <taxon>Clostridia</taxon>
        <taxon>Eubacteriales</taxon>
        <taxon>Oscillospiraceae</taxon>
        <taxon>Oscillospiraceae incertae sedis</taxon>
        <taxon>Candidatus Faeciplasma</taxon>
    </lineage>
</organism>
<proteinExistence type="predicted"/>
<dbReference type="EMBL" id="DVLL01000012">
    <property type="protein sequence ID" value="HIT58618.1"/>
    <property type="molecule type" value="Genomic_DNA"/>
</dbReference>
<name>A0A9D1GSL7_9FIRM</name>
<sequence>MRQGTTPTHSFTLPVPSSSVGEIYVSYNQNNSSLIEKSGDDISFTDMEDGSCVASVTLSQTETLKLSPDSDCLIQIRFRTSTGAAFASQIISERVEKVLKGGEI</sequence>
<evidence type="ECO:0000313" key="1">
    <source>
        <dbReference type="EMBL" id="HIT58618.1"/>
    </source>
</evidence>
<dbReference type="AlphaFoldDB" id="A0A9D1GSL7"/>
<reference evidence="1" key="2">
    <citation type="journal article" date="2021" name="PeerJ">
        <title>Extensive microbial diversity within the chicken gut microbiome revealed by metagenomics and culture.</title>
        <authorList>
            <person name="Gilroy R."/>
            <person name="Ravi A."/>
            <person name="Getino M."/>
            <person name="Pursley I."/>
            <person name="Horton D.L."/>
            <person name="Alikhan N.F."/>
            <person name="Baker D."/>
            <person name="Gharbi K."/>
            <person name="Hall N."/>
            <person name="Watson M."/>
            <person name="Adriaenssens E.M."/>
            <person name="Foster-Nyarko E."/>
            <person name="Jarju S."/>
            <person name="Secka A."/>
            <person name="Antonio M."/>
            <person name="Oren A."/>
            <person name="Chaudhuri R.R."/>
            <person name="La Ragione R."/>
            <person name="Hildebrand F."/>
            <person name="Pallen M.J."/>
        </authorList>
    </citation>
    <scope>NUCLEOTIDE SEQUENCE</scope>
    <source>
        <strain evidence="1">CHK33-4379</strain>
    </source>
</reference>
<evidence type="ECO:0000313" key="2">
    <source>
        <dbReference type="Proteomes" id="UP000824136"/>
    </source>
</evidence>